<dbReference type="InterPro" id="IPR002733">
    <property type="entry name" value="AMMECR1_domain"/>
</dbReference>
<dbReference type="PANTHER" id="PTHR13016">
    <property type="entry name" value="AMMECR1 HOMOLOG"/>
    <property type="match status" value="1"/>
</dbReference>
<organism evidence="2 3">
    <name type="scientific">Pararge aegeria aegeria</name>
    <dbReference type="NCBI Taxonomy" id="348720"/>
    <lineage>
        <taxon>Eukaryota</taxon>
        <taxon>Metazoa</taxon>
        <taxon>Ecdysozoa</taxon>
        <taxon>Arthropoda</taxon>
        <taxon>Hexapoda</taxon>
        <taxon>Insecta</taxon>
        <taxon>Pterygota</taxon>
        <taxon>Neoptera</taxon>
        <taxon>Endopterygota</taxon>
        <taxon>Lepidoptera</taxon>
        <taxon>Glossata</taxon>
        <taxon>Ditrysia</taxon>
        <taxon>Papilionoidea</taxon>
        <taxon>Nymphalidae</taxon>
        <taxon>Satyrinae</taxon>
        <taxon>Satyrini</taxon>
        <taxon>Parargina</taxon>
        <taxon>Pararge</taxon>
    </lineage>
</organism>
<gene>
    <name evidence="2" type="primary">jg20596</name>
    <name evidence="2" type="ORF">PAEG_LOCUS2572</name>
</gene>
<comment type="caution">
    <text evidence="2">The sequence shown here is derived from an EMBL/GenBank/DDBJ whole genome shotgun (WGS) entry which is preliminary data.</text>
</comment>
<evidence type="ECO:0000313" key="2">
    <source>
        <dbReference type="EMBL" id="CAH2210683.1"/>
    </source>
</evidence>
<reference evidence="2" key="1">
    <citation type="submission" date="2022-03" db="EMBL/GenBank/DDBJ databases">
        <authorList>
            <person name="Lindestad O."/>
        </authorList>
    </citation>
    <scope>NUCLEOTIDE SEQUENCE</scope>
</reference>
<dbReference type="Proteomes" id="UP000838756">
    <property type="component" value="Unassembled WGS sequence"/>
</dbReference>
<feature type="non-terminal residue" evidence="2">
    <location>
        <position position="1"/>
    </location>
</feature>
<keyword evidence="3" id="KW-1185">Reference proteome</keyword>
<dbReference type="InterPro" id="IPR036071">
    <property type="entry name" value="AMMECR1_dom_sf"/>
</dbReference>
<accession>A0A8S4QJN3</accession>
<sequence length="86" mass="10158">RFTPITREEVPRLTVSVSILQHFEEAEHYLDWKLGKHGIRIEFISERGSKRTATYLPQVATEQGDQLNNFFYTQGRFLTTPFKRQT</sequence>
<proteinExistence type="predicted"/>
<name>A0A8S4QJN3_9NEOP</name>
<dbReference type="Pfam" id="PF01871">
    <property type="entry name" value="AMMECR1"/>
    <property type="match status" value="1"/>
</dbReference>
<dbReference type="SUPFAM" id="SSF143447">
    <property type="entry name" value="AMMECR1-like"/>
    <property type="match status" value="1"/>
</dbReference>
<evidence type="ECO:0000313" key="3">
    <source>
        <dbReference type="Proteomes" id="UP000838756"/>
    </source>
</evidence>
<dbReference type="Gene3D" id="3.30.1490.150">
    <property type="entry name" value="Hypothetical protein ph0010, domain 2"/>
    <property type="match status" value="1"/>
</dbReference>
<dbReference type="EMBL" id="CAKXAJ010008053">
    <property type="protein sequence ID" value="CAH2210683.1"/>
    <property type="molecule type" value="Genomic_DNA"/>
</dbReference>
<feature type="domain" description="AMMECR1" evidence="1">
    <location>
        <begin position="1"/>
        <end position="86"/>
    </location>
</feature>
<dbReference type="InterPro" id="IPR023473">
    <property type="entry name" value="AMMECR1"/>
</dbReference>
<dbReference type="OrthoDB" id="24630at2759"/>
<dbReference type="AlphaFoldDB" id="A0A8S4QJN3"/>
<dbReference type="PROSITE" id="PS51112">
    <property type="entry name" value="AMMECR1"/>
    <property type="match status" value="1"/>
</dbReference>
<protein>
    <submittedName>
        <fullName evidence="2">Jg20596 protein</fullName>
    </submittedName>
</protein>
<dbReference type="PANTHER" id="PTHR13016:SF0">
    <property type="entry name" value="AMME SYNDROME CANDIDATE GENE 1 PROTEIN"/>
    <property type="match status" value="1"/>
</dbReference>
<evidence type="ECO:0000259" key="1">
    <source>
        <dbReference type="PROSITE" id="PS51112"/>
    </source>
</evidence>